<dbReference type="PANTHER" id="PTHR13659">
    <property type="entry name" value="AUTOSOMAL HIGHLY CONSERVED PROTEIN"/>
    <property type="match status" value="1"/>
</dbReference>
<dbReference type="InParanoid" id="A0A482WTT2"/>
<evidence type="ECO:0000256" key="6">
    <source>
        <dbReference type="SAM" id="Phobius"/>
    </source>
</evidence>
<evidence type="ECO:0000313" key="8">
    <source>
        <dbReference type="EMBL" id="RZF36913.1"/>
    </source>
</evidence>
<dbReference type="InterPro" id="IPR039871">
    <property type="entry name" value="FAM8A1"/>
</dbReference>
<evidence type="ECO:0000256" key="3">
    <source>
        <dbReference type="ARBA" id="ARBA00022989"/>
    </source>
</evidence>
<dbReference type="AlphaFoldDB" id="A0A482WTT2"/>
<organism evidence="8 9">
    <name type="scientific">Laodelphax striatellus</name>
    <name type="common">Small brown planthopper</name>
    <name type="synonym">Delphax striatella</name>
    <dbReference type="NCBI Taxonomy" id="195883"/>
    <lineage>
        <taxon>Eukaryota</taxon>
        <taxon>Metazoa</taxon>
        <taxon>Ecdysozoa</taxon>
        <taxon>Arthropoda</taxon>
        <taxon>Hexapoda</taxon>
        <taxon>Insecta</taxon>
        <taxon>Pterygota</taxon>
        <taxon>Neoptera</taxon>
        <taxon>Paraneoptera</taxon>
        <taxon>Hemiptera</taxon>
        <taxon>Auchenorrhyncha</taxon>
        <taxon>Fulgoroidea</taxon>
        <taxon>Delphacidae</taxon>
        <taxon>Criomorphinae</taxon>
        <taxon>Laodelphax</taxon>
    </lineage>
</organism>
<reference evidence="8 9" key="1">
    <citation type="journal article" date="2017" name="Gigascience">
        <title>Genome sequence of the small brown planthopper, Laodelphax striatellus.</title>
        <authorList>
            <person name="Zhu J."/>
            <person name="Jiang F."/>
            <person name="Wang X."/>
            <person name="Yang P."/>
            <person name="Bao Y."/>
            <person name="Zhao W."/>
            <person name="Wang W."/>
            <person name="Lu H."/>
            <person name="Wang Q."/>
            <person name="Cui N."/>
            <person name="Li J."/>
            <person name="Chen X."/>
            <person name="Luo L."/>
            <person name="Yu J."/>
            <person name="Kang L."/>
            <person name="Cui F."/>
        </authorList>
    </citation>
    <scope>NUCLEOTIDE SEQUENCE [LARGE SCALE GENOMIC DNA]</scope>
    <source>
        <strain evidence="8">Lst14</strain>
    </source>
</reference>
<dbReference type="InterPro" id="IPR010432">
    <property type="entry name" value="RDD"/>
</dbReference>
<dbReference type="PANTHER" id="PTHR13659:SF5">
    <property type="entry name" value="PROTEIN FAM8A1"/>
    <property type="match status" value="1"/>
</dbReference>
<dbReference type="Proteomes" id="UP000291343">
    <property type="component" value="Unassembled WGS sequence"/>
</dbReference>
<evidence type="ECO:0000256" key="5">
    <source>
        <dbReference type="SAM" id="MobiDB-lite"/>
    </source>
</evidence>
<evidence type="ECO:0000259" key="7">
    <source>
        <dbReference type="Pfam" id="PF06271"/>
    </source>
</evidence>
<comment type="subcellular location">
    <subcellularLocation>
        <location evidence="1">Membrane</location>
        <topology evidence="1">Multi-pass membrane protein</topology>
    </subcellularLocation>
</comment>
<evidence type="ECO:0000313" key="9">
    <source>
        <dbReference type="Proteomes" id="UP000291343"/>
    </source>
</evidence>
<keyword evidence="2 6" id="KW-0812">Transmembrane</keyword>
<accession>A0A482WTT2</accession>
<feature type="domain" description="RDD" evidence="7">
    <location>
        <begin position="113"/>
        <end position="226"/>
    </location>
</feature>
<feature type="transmembrane region" description="Helical" evidence="6">
    <location>
        <begin position="124"/>
        <end position="142"/>
    </location>
</feature>
<dbReference type="FunCoup" id="A0A482WTT2">
    <property type="interactions" value="337"/>
</dbReference>
<keyword evidence="3 6" id="KW-1133">Transmembrane helix</keyword>
<dbReference type="OrthoDB" id="10061042at2759"/>
<dbReference type="Pfam" id="PF06271">
    <property type="entry name" value="RDD"/>
    <property type="match status" value="1"/>
</dbReference>
<evidence type="ECO:0000256" key="4">
    <source>
        <dbReference type="ARBA" id="ARBA00023136"/>
    </source>
</evidence>
<proteinExistence type="predicted"/>
<dbReference type="EMBL" id="QKKF02025464">
    <property type="protein sequence ID" value="RZF36913.1"/>
    <property type="molecule type" value="Genomic_DNA"/>
</dbReference>
<sequence>MTAAVDEVHPSTNEDKTSANNTSNSKSNEEYSTEKYFQSLEKWLQEAYMWQSVTASFPYFLWYNHCAANQISPSLIQNSAGQFPYPNLQNLGNNNQNTQFQNTTIYEGIECKVPPLWKRLTAEFLDFIILFLIKLLVMFIAIDFVDMIDVYNVDFDLERIFDYDILQKEIKLDYKVAMQMVIWEMVHRVLVCAFETLWLAKSVGGRIGGATPGKTVMGLCVVRCDTITTLRAEDDVLLVKPGTDPGLRCAFFRSFVKNLVLAFFLPANFFSRVGYNRTIYDTICKTIVVEEAVRHRRPHQN</sequence>
<keyword evidence="9" id="KW-1185">Reference proteome</keyword>
<gene>
    <name evidence="8" type="ORF">LSTR_LSTR004601</name>
</gene>
<name>A0A482WTT2_LAOST</name>
<comment type="caution">
    <text evidence="8">The sequence shown here is derived from an EMBL/GenBank/DDBJ whole genome shotgun (WGS) entry which is preliminary data.</text>
</comment>
<protein>
    <recommendedName>
        <fullName evidence="7">RDD domain-containing protein</fullName>
    </recommendedName>
</protein>
<dbReference type="GO" id="GO:0016020">
    <property type="term" value="C:membrane"/>
    <property type="evidence" value="ECO:0007669"/>
    <property type="project" value="UniProtKB-SubCell"/>
</dbReference>
<feature type="region of interest" description="Disordered" evidence="5">
    <location>
        <begin position="1"/>
        <end position="28"/>
    </location>
</feature>
<dbReference type="STRING" id="195883.A0A482WTT2"/>
<evidence type="ECO:0000256" key="1">
    <source>
        <dbReference type="ARBA" id="ARBA00004141"/>
    </source>
</evidence>
<feature type="compositionally biased region" description="Basic and acidic residues" evidence="5">
    <location>
        <begin position="1"/>
        <end position="17"/>
    </location>
</feature>
<keyword evidence="4 6" id="KW-0472">Membrane</keyword>
<evidence type="ECO:0000256" key="2">
    <source>
        <dbReference type="ARBA" id="ARBA00022692"/>
    </source>
</evidence>